<dbReference type="EMBL" id="LR796168">
    <property type="protein sequence ID" value="CAB4123346.1"/>
    <property type="molecule type" value="Genomic_DNA"/>
</dbReference>
<dbReference type="InterPro" id="IPR011604">
    <property type="entry name" value="PDDEXK-like_dom_sf"/>
</dbReference>
<accession>A0A6J5KQ08</accession>
<protein>
    <recommendedName>
        <fullName evidence="2">Exonuclease</fullName>
    </recommendedName>
</protein>
<dbReference type="Gene3D" id="3.90.320.10">
    <property type="match status" value="1"/>
</dbReference>
<proteinExistence type="predicted"/>
<evidence type="ECO:0000313" key="1">
    <source>
        <dbReference type="EMBL" id="CAB4123346.1"/>
    </source>
</evidence>
<sequence>MIIKERQSESGHWYDREGNPAYSVIGKNGNLRGTTLRDARTLNLCPSVTTIIGVAAKPGLDTWKQQQVLLSALTLPRQEGEPEQSWLERVMMDSKQTGRVAAERGTAIHATIQAFFEGALIPEAMQICRPVEEAIKAHFGEQLWLPELSFAHPLGFGGKSDLTAKATHEFEGISIDVKTKETEDISKVDVYPEHGMQLAAYRQGFNMPKARCANVFVGYKMVNGITQFTGVKVVEHEADDLDRYWLMFTKLLEFWQLKNNHK</sequence>
<evidence type="ECO:0008006" key="2">
    <source>
        <dbReference type="Google" id="ProtNLM"/>
    </source>
</evidence>
<organism evidence="1">
    <name type="scientific">uncultured Caudovirales phage</name>
    <dbReference type="NCBI Taxonomy" id="2100421"/>
    <lineage>
        <taxon>Viruses</taxon>
        <taxon>Duplodnaviria</taxon>
        <taxon>Heunggongvirae</taxon>
        <taxon>Uroviricota</taxon>
        <taxon>Caudoviricetes</taxon>
        <taxon>Peduoviridae</taxon>
        <taxon>Maltschvirus</taxon>
        <taxon>Maltschvirus maltsch</taxon>
    </lineage>
</organism>
<gene>
    <name evidence="1" type="ORF">UFOVP41_33</name>
</gene>
<reference evidence="1" key="1">
    <citation type="submission" date="2020-04" db="EMBL/GenBank/DDBJ databases">
        <authorList>
            <person name="Chiriac C."/>
            <person name="Salcher M."/>
            <person name="Ghai R."/>
            <person name="Kavagutti S V."/>
        </authorList>
    </citation>
    <scope>NUCLEOTIDE SEQUENCE</scope>
</reference>
<name>A0A6J5KQ08_9CAUD</name>